<keyword evidence="1" id="KW-1133">Transmembrane helix</keyword>
<dbReference type="InterPro" id="IPR040817">
    <property type="entry name" value="LIFR_D2"/>
</dbReference>
<keyword evidence="1" id="KW-0812">Transmembrane</keyword>
<dbReference type="InterPro" id="IPR003961">
    <property type="entry name" value="FN3_dom"/>
</dbReference>
<dbReference type="InterPro" id="IPR013783">
    <property type="entry name" value="Ig-like_fold"/>
</dbReference>
<comment type="caution">
    <text evidence="4">The sequence shown here is derived from an EMBL/GenBank/DDBJ whole genome shotgun (WGS) entry which is preliminary data.</text>
</comment>
<gene>
    <name evidence="4" type="ORF">H4Q32_003340</name>
</gene>
<dbReference type="Pfam" id="PF25552">
    <property type="entry name" value="LIFR_D4"/>
    <property type="match status" value="1"/>
</dbReference>
<feature type="transmembrane region" description="Helical" evidence="1">
    <location>
        <begin position="675"/>
        <end position="700"/>
    </location>
</feature>
<keyword evidence="1" id="KW-0472">Membrane</keyword>
<dbReference type="CDD" id="cd00063">
    <property type="entry name" value="FN3"/>
    <property type="match status" value="1"/>
</dbReference>
<dbReference type="Pfam" id="PF21177">
    <property type="entry name" value="LIF-R_Ig-like"/>
    <property type="match status" value="1"/>
</dbReference>
<keyword evidence="5" id="KW-1185">Reference proteome</keyword>
<evidence type="ECO:0000256" key="1">
    <source>
        <dbReference type="SAM" id="Phobius"/>
    </source>
</evidence>
<organism evidence="4 5">
    <name type="scientific">Labeo rohita</name>
    <name type="common">Indian major carp</name>
    <name type="synonym">Cyprinus rohita</name>
    <dbReference type="NCBI Taxonomy" id="84645"/>
    <lineage>
        <taxon>Eukaryota</taxon>
        <taxon>Metazoa</taxon>
        <taxon>Chordata</taxon>
        <taxon>Craniata</taxon>
        <taxon>Vertebrata</taxon>
        <taxon>Euteleostomi</taxon>
        <taxon>Actinopterygii</taxon>
        <taxon>Neopterygii</taxon>
        <taxon>Teleostei</taxon>
        <taxon>Ostariophysi</taxon>
        <taxon>Cypriniformes</taxon>
        <taxon>Cyprinidae</taxon>
        <taxon>Labeoninae</taxon>
        <taxon>Labeonini</taxon>
        <taxon>Labeo</taxon>
    </lineage>
</organism>
<feature type="domain" description="Leukemia inhibitory factor receptor D2" evidence="2">
    <location>
        <begin position="84"/>
        <end position="175"/>
    </location>
</feature>
<dbReference type="SUPFAM" id="SSF49265">
    <property type="entry name" value="Fibronectin type III"/>
    <property type="match status" value="1"/>
</dbReference>
<evidence type="ECO:0000259" key="2">
    <source>
        <dbReference type="Pfam" id="PF17971"/>
    </source>
</evidence>
<accession>A0ABQ8MQ74</accession>
<name>A0ABQ8MQ74_LABRO</name>
<feature type="domain" description="Leukemia inhibitory factor receptor-like Ig-like" evidence="3">
    <location>
        <begin position="189"/>
        <end position="261"/>
    </location>
</feature>
<dbReference type="EMBL" id="JACTAM010000005">
    <property type="protein sequence ID" value="KAI2665001.1"/>
    <property type="molecule type" value="Genomic_DNA"/>
</dbReference>
<dbReference type="InterPro" id="IPR048497">
    <property type="entry name" value="LIF-R-like_Ig-like"/>
</dbReference>
<keyword evidence="4" id="KW-0675">Receptor</keyword>
<proteinExistence type="predicted"/>
<reference evidence="4 5" key="1">
    <citation type="submission" date="2022-01" db="EMBL/GenBank/DDBJ databases">
        <title>A high-quality chromosome-level genome assembly of rohu carp, Labeo rohita.</title>
        <authorList>
            <person name="Arick M.A. II"/>
            <person name="Hsu C.-Y."/>
            <person name="Magbanua Z."/>
            <person name="Pechanova O."/>
            <person name="Grover C."/>
            <person name="Miller E."/>
            <person name="Thrash A."/>
            <person name="Ezzel L."/>
            <person name="Alam S."/>
            <person name="Benzie J."/>
            <person name="Hamilton M."/>
            <person name="Karsi A."/>
            <person name="Lawrence M.L."/>
            <person name="Peterson D.G."/>
        </authorList>
    </citation>
    <scope>NUCLEOTIDE SEQUENCE [LARGE SCALE GENOMIC DNA]</scope>
    <source>
        <strain evidence="5">BAU-BD-2019</strain>
        <tissue evidence="4">Blood</tissue>
    </source>
</reference>
<dbReference type="Pfam" id="PF17971">
    <property type="entry name" value="LIFR_D2"/>
    <property type="match status" value="1"/>
</dbReference>
<sequence length="837" mass="95960">MIDLGLGTDAKCKFKQAFKHSPSRKRIPKHHLILKLKPFHFSNAERVYTPKMVLQWTKMLTVFVLLEHVKDRRSSSGTVTVPDIIKLQALDMWRLEVKWMMSQNEKQRNQTYEIQVGRTANMDVVDSMNVSRRSLEEVHTLVWTSQLPLNCVDHSVRIRLISDASQSSSWSSWKTVYGEMNLAHNEIRIFPNNQVLREGSTVMFCCIYPTETNLTKMFFGNTDYKVINISPQVKAIRVENIKATNAFGVIFYCERERDEQGHNFVSFPPEKPLDFRCKTEDMRHAYCFDSKSVKCDESTDPAPCRFDVIQQQIKYNITLLVTNSLGRESETDIFNITDRVPEHHEVTAGVFDSLDLDKNGSDSVQHYAFRLQHLKPSTQYSVRGRCAVQGNNWGRWTEKRLFITEPLVTINLWRHIRDHPTRTITLLWKTVSSESELYIEAYEVCVSYRNQERSVCMNITQTQVELTRDDNMSEITVRAVIQSGFTEAARTFPSAYTGDKPCPSVYFLVPSFCVTFCVTSDNSTVVTEADNQQREKRIMGNEKGFQLTWTKDSTTTCDYTVEWYMLGIKLPSNLQWRKVPANQTSLNLYAEPTQWPTLDTNPTITWSSVNLKWSFNEMDLSHAGFITGYMITVQDDSEASSGLSSISQSVDNPHVKSWTVTGLAEDQLYTFQLAAYYMVVVKVLVPLLVLFGCCVCLWSYRNLFRGFPEEPLGFLHIKALDLDEDLYEASEKLRTLMIDDCKWCDVEILEAQPAAEKTRLKDAEDQSSSFITPTVMLPSCHPTTDVWVATDLTNLTYVSCVQQDLPSEEQQTEATKQEISGFSSDYVTSVATSFPKM</sequence>
<evidence type="ECO:0000313" key="4">
    <source>
        <dbReference type="EMBL" id="KAI2665001.1"/>
    </source>
</evidence>
<dbReference type="Gene3D" id="2.60.40.10">
    <property type="entry name" value="Immunoglobulins"/>
    <property type="match status" value="4"/>
</dbReference>
<dbReference type="InterPro" id="IPR036116">
    <property type="entry name" value="FN3_sf"/>
</dbReference>
<protein>
    <submittedName>
        <fullName evidence="4">Leukemia inhibitory factor receptor</fullName>
    </submittedName>
</protein>
<evidence type="ECO:0000259" key="3">
    <source>
        <dbReference type="Pfam" id="PF21177"/>
    </source>
</evidence>
<evidence type="ECO:0000313" key="5">
    <source>
        <dbReference type="Proteomes" id="UP000830375"/>
    </source>
</evidence>
<dbReference type="Proteomes" id="UP000830375">
    <property type="component" value="Unassembled WGS sequence"/>
</dbReference>